<dbReference type="EMBL" id="PFFY01000080">
    <property type="protein sequence ID" value="PIW33964.1"/>
    <property type="molecule type" value="Genomic_DNA"/>
</dbReference>
<comment type="subcellular location">
    <subcellularLocation>
        <location evidence="1 13">Cytoplasm</location>
    </subcellularLocation>
</comment>
<keyword evidence="9 13" id="KW-0234">DNA repair</keyword>
<dbReference type="InterPro" id="IPR011545">
    <property type="entry name" value="DEAD/DEAH_box_helicase_dom"/>
</dbReference>
<keyword evidence="3 13" id="KW-0547">Nucleotide-binding</keyword>
<dbReference type="FunFam" id="3.40.50.300:FF:000546">
    <property type="entry name" value="Transcription-repair-coupling factor"/>
    <property type="match status" value="1"/>
</dbReference>
<evidence type="ECO:0000256" key="8">
    <source>
        <dbReference type="ARBA" id="ARBA00023125"/>
    </source>
</evidence>
<evidence type="ECO:0000256" key="4">
    <source>
        <dbReference type="ARBA" id="ARBA00022763"/>
    </source>
</evidence>
<dbReference type="GO" id="GO:0006355">
    <property type="term" value="P:regulation of DNA-templated transcription"/>
    <property type="evidence" value="ECO:0007669"/>
    <property type="project" value="UniProtKB-UniRule"/>
</dbReference>
<comment type="similarity">
    <text evidence="11 13">In the C-terminal section; belongs to the helicase family. RecG subfamily.</text>
</comment>
<dbReference type="SMART" id="SM01058">
    <property type="entry name" value="CarD_TRCF"/>
    <property type="match status" value="1"/>
</dbReference>
<dbReference type="SUPFAM" id="SSF143517">
    <property type="entry name" value="TRCF domain-like"/>
    <property type="match status" value="1"/>
</dbReference>
<dbReference type="AlphaFoldDB" id="A0A2M7GZP5"/>
<dbReference type="InterPro" id="IPR001650">
    <property type="entry name" value="Helicase_C-like"/>
</dbReference>
<dbReference type="GO" id="GO:0005737">
    <property type="term" value="C:cytoplasm"/>
    <property type="evidence" value="ECO:0007669"/>
    <property type="project" value="UniProtKB-SubCell"/>
</dbReference>
<dbReference type="GO" id="GO:0005524">
    <property type="term" value="F:ATP binding"/>
    <property type="evidence" value="ECO:0007669"/>
    <property type="project" value="UniProtKB-UniRule"/>
</dbReference>
<dbReference type="GO" id="GO:0000716">
    <property type="term" value="P:transcription-coupled nucleotide-excision repair, DNA damage recognition"/>
    <property type="evidence" value="ECO:0007669"/>
    <property type="project" value="UniProtKB-UniRule"/>
</dbReference>
<evidence type="ECO:0000313" key="17">
    <source>
        <dbReference type="Proteomes" id="UP000230025"/>
    </source>
</evidence>
<dbReference type="PANTHER" id="PTHR47964">
    <property type="entry name" value="ATP-DEPENDENT DNA HELICASE HOMOLOG RECG, CHLOROPLASTIC"/>
    <property type="match status" value="1"/>
</dbReference>
<evidence type="ECO:0000256" key="7">
    <source>
        <dbReference type="ARBA" id="ARBA00022840"/>
    </source>
</evidence>
<dbReference type="InterPro" id="IPR047112">
    <property type="entry name" value="RecG/Mfd"/>
</dbReference>
<evidence type="ECO:0000256" key="12">
    <source>
        <dbReference type="ARBA" id="ARBA00070128"/>
    </source>
</evidence>
<evidence type="ECO:0000256" key="5">
    <source>
        <dbReference type="ARBA" id="ARBA00022801"/>
    </source>
</evidence>
<dbReference type="InterPro" id="IPR037235">
    <property type="entry name" value="TRCF-like_C_D7"/>
</dbReference>
<keyword evidence="5 13" id="KW-0378">Hydrolase</keyword>
<dbReference type="InterPro" id="IPR014001">
    <property type="entry name" value="Helicase_ATP-bd"/>
</dbReference>
<proteinExistence type="inferred from homology"/>
<dbReference type="Pfam" id="PF00271">
    <property type="entry name" value="Helicase_C"/>
    <property type="match status" value="1"/>
</dbReference>
<dbReference type="SMART" id="SM00982">
    <property type="entry name" value="TRCF"/>
    <property type="match status" value="1"/>
</dbReference>
<evidence type="ECO:0000256" key="11">
    <source>
        <dbReference type="ARBA" id="ARBA00061399"/>
    </source>
</evidence>
<evidence type="ECO:0000256" key="9">
    <source>
        <dbReference type="ARBA" id="ARBA00023204"/>
    </source>
</evidence>
<dbReference type="PANTHER" id="PTHR47964:SF1">
    <property type="entry name" value="ATP-DEPENDENT DNA HELICASE HOMOLOG RECG, CHLOROPLASTIC"/>
    <property type="match status" value="1"/>
</dbReference>
<dbReference type="Pfam" id="PF02559">
    <property type="entry name" value="CarD_TRCF_RID"/>
    <property type="match status" value="1"/>
</dbReference>
<dbReference type="GO" id="GO:0003684">
    <property type="term" value="F:damaged DNA binding"/>
    <property type="evidence" value="ECO:0007669"/>
    <property type="project" value="InterPro"/>
</dbReference>
<feature type="domain" description="Helicase C-terminal" evidence="15">
    <location>
        <begin position="741"/>
        <end position="895"/>
    </location>
</feature>
<accession>A0A2M7GZP5</accession>
<comment type="caution">
    <text evidence="16">The sequence shown here is derived from an EMBL/GenBank/DDBJ whole genome shotgun (WGS) entry which is preliminary data.</text>
</comment>
<keyword evidence="8 13" id="KW-0238">DNA-binding</keyword>
<evidence type="ECO:0000256" key="13">
    <source>
        <dbReference type="HAMAP-Rule" id="MF_00969"/>
    </source>
</evidence>
<dbReference type="GO" id="GO:0016787">
    <property type="term" value="F:hydrolase activity"/>
    <property type="evidence" value="ECO:0007669"/>
    <property type="project" value="UniProtKB-KW"/>
</dbReference>
<evidence type="ECO:0000256" key="6">
    <source>
        <dbReference type="ARBA" id="ARBA00022806"/>
    </source>
</evidence>
<dbReference type="Pfam" id="PF17757">
    <property type="entry name" value="UvrB_inter"/>
    <property type="match status" value="1"/>
</dbReference>
<evidence type="ECO:0000259" key="14">
    <source>
        <dbReference type="PROSITE" id="PS51192"/>
    </source>
</evidence>
<dbReference type="InterPro" id="IPR004576">
    <property type="entry name" value="Mfd"/>
</dbReference>
<evidence type="ECO:0000256" key="3">
    <source>
        <dbReference type="ARBA" id="ARBA00022741"/>
    </source>
</evidence>
<dbReference type="InterPro" id="IPR003711">
    <property type="entry name" value="CarD-like/TRCF_RID"/>
</dbReference>
<comment type="function">
    <text evidence="13">Couples transcription and DNA repair by recognizing RNA polymerase (RNAP) stalled at DNA lesions. Mediates ATP-dependent release of RNAP and its truncated transcript from the DNA, and recruitment of nucleotide excision repair machinery to the damaged site.</text>
</comment>
<keyword evidence="2 13" id="KW-0963">Cytoplasm</keyword>
<protein>
    <recommendedName>
        <fullName evidence="12 13">Transcription-repair-coupling factor</fullName>
        <shortName evidence="13">TRCF</shortName>
        <ecNumber evidence="13">3.6.4.-</ecNumber>
    </recommendedName>
</protein>
<comment type="similarity">
    <text evidence="10 13">In the N-terminal section; belongs to the UvrB family.</text>
</comment>
<keyword evidence="7 13" id="KW-0067">ATP-binding</keyword>
<dbReference type="InterPro" id="IPR027417">
    <property type="entry name" value="P-loop_NTPase"/>
</dbReference>
<evidence type="ECO:0000256" key="2">
    <source>
        <dbReference type="ARBA" id="ARBA00022490"/>
    </source>
</evidence>
<dbReference type="Pfam" id="PF03461">
    <property type="entry name" value="TRCF"/>
    <property type="match status" value="1"/>
</dbReference>
<dbReference type="InterPro" id="IPR041471">
    <property type="entry name" value="UvrB_inter"/>
</dbReference>
<dbReference type="GO" id="GO:0003678">
    <property type="term" value="F:DNA helicase activity"/>
    <property type="evidence" value="ECO:0007669"/>
    <property type="project" value="TreeGrafter"/>
</dbReference>
<dbReference type="NCBIfam" id="TIGR00580">
    <property type="entry name" value="mfd"/>
    <property type="match status" value="1"/>
</dbReference>
<dbReference type="PROSITE" id="PS51194">
    <property type="entry name" value="HELICASE_CTER"/>
    <property type="match status" value="1"/>
</dbReference>
<reference evidence="17" key="1">
    <citation type="submission" date="2017-09" db="EMBL/GenBank/DDBJ databases">
        <title>Depth-based differentiation of microbial function through sediment-hosted aquifers and enrichment of novel symbionts in the deep terrestrial subsurface.</title>
        <authorList>
            <person name="Probst A.J."/>
            <person name="Ladd B."/>
            <person name="Jarett J.K."/>
            <person name="Geller-Mcgrath D.E."/>
            <person name="Sieber C.M.K."/>
            <person name="Emerson J.B."/>
            <person name="Anantharaman K."/>
            <person name="Thomas B.C."/>
            <person name="Malmstrom R."/>
            <person name="Stieglmeier M."/>
            <person name="Klingl A."/>
            <person name="Woyke T."/>
            <person name="Ryan C.M."/>
            <person name="Banfield J.F."/>
        </authorList>
    </citation>
    <scope>NUCLEOTIDE SEQUENCE [LARGE SCALE GENOMIC DNA]</scope>
</reference>
<dbReference type="Gene3D" id="3.30.2060.10">
    <property type="entry name" value="Penicillin-binding protein 1b domain"/>
    <property type="match status" value="1"/>
</dbReference>
<sequence>MLASPLKRLKNYSILLEKIRGGEHSFSLEGLWGSSKSLLISSLFDDLKTPSLIIAENPEEAEKFFSDFLTFLGKEKTRLFPFPEVLPSEELKPPAPILHERLKILGELEENSNPKVIVAPIQAVLPKTVSPLVLKKEKISLAVGNSLNRKKLIEEFLNFGYERAEIVEEKNNFTLRAGIIDIFPSTFPLPVRIEISREQIASLRLFDPGNQRSVKRINSCEILPKDELNFKKNKNADSFLSHFPSETLIFLNQLSRTKFEAEKYWQKVPEKKKDSYLSWDKFNSLLAKRHLFYLSTFPVGTPGEKISFLTKSVESVKVPELFSKYKCPLPSLPLPRGEGIKGRVKIFFSNEGQKERFEQLLQEKKIPQNKFKLLIGNVSSGFSFPEIPLTVLTDHEIFSRYQNRRVRPLFKEASAILRFDDLKRGDYLVHINEGVGRFLGLKKMNFAGRKQEFISMEYAGGTRLYLPVSRINLIQKYVGSAKPPRLSTLGTKTWLKTKQKITGRLRDLASELLEIYAYRKKKKGFAFSADTDWQREFEHAFIYEETLDQKKAVKELKRDMENLMPMDRLLCGDVGYGKTEVAMRASFKSLMDNKQVALLVPTTILAIQHLTTFKERFADYPVNIELLSRFKTKTEQKRIIQELKQGKIDIIIGTHRLLGEDIKFSDLGLLIIDEEQRFGVIHKEKLRVVYKNIDILALSATPIPRTLHLSLAGIRDLSQINTPPKERLSVVTYCAEYNESLIREAVLREMERGGQVYYLHNRVYNIQEVAIALKKLLPEAKIGIVHGQLPEKKLEEVMLKFIKGEINLLLATTIIESGLDIPNANTIIIEGAEDFGLADLYQLRGRVGRYKKRAYAYVFISRDALLTSEAKSRLKAIEEFSTLGSGLKLAIRDLEIRGAGNILGREQHGFIETVGFHLYVELLRETTAELLGQPSLSEKASPFLTLDKEGYIPESYIGSETLRINLYRRLFSLKKEEVPQFTQELEDRFGAIPEPLQKLL</sequence>
<dbReference type="Gene3D" id="3.90.1150.50">
    <property type="entry name" value="Transcription-repair-coupling factor, D7 domain"/>
    <property type="match status" value="1"/>
</dbReference>
<dbReference type="PROSITE" id="PS51192">
    <property type="entry name" value="HELICASE_ATP_BIND_1"/>
    <property type="match status" value="1"/>
</dbReference>
<dbReference type="Proteomes" id="UP000230025">
    <property type="component" value="Unassembled WGS sequence"/>
</dbReference>
<dbReference type="Gene3D" id="3.40.50.300">
    <property type="entry name" value="P-loop containing nucleotide triphosphate hydrolases"/>
    <property type="match status" value="3"/>
</dbReference>
<dbReference type="InterPro" id="IPR036101">
    <property type="entry name" value="CarD-like/TRCF_RID_sf"/>
</dbReference>
<evidence type="ECO:0000256" key="10">
    <source>
        <dbReference type="ARBA" id="ARBA00061104"/>
    </source>
</evidence>
<keyword evidence="6" id="KW-0347">Helicase</keyword>
<organism evidence="16 17">
    <name type="scientific">bacterium (Candidatus Ratteibacteria) CG15_BIG_FIL_POST_REV_8_21_14_020_41_12</name>
    <dbReference type="NCBI Taxonomy" id="2014291"/>
    <lineage>
        <taxon>Bacteria</taxon>
        <taxon>Candidatus Ratteibacteria</taxon>
    </lineage>
</organism>
<dbReference type="EC" id="3.6.4.-" evidence="13"/>
<evidence type="ECO:0000259" key="15">
    <source>
        <dbReference type="PROSITE" id="PS51194"/>
    </source>
</evidence>
<dbReference type="Pfam" id="PF00270">
    <property type="entry name" value="DEAD"/>
    <property type="match status" value="1"/>
</dbReference>
<dbReference type="SMART" id="SM00487">
    <property type="entry name" value="DEXDc"/>
    <property type="match status" value="1"/>
</dbReference>
<dbReference type="SUPFAM" id="SSF141259">
    <property type="entry name" value="CarD-like"/>
    <property type="match status" value="1"/>
</dbReference>
<evidence type="ECO:0000256" key="1">
    <source>
        <dbReference type="ARBA" id="ARBA00004496"/>
    </source>
</evidence>
<name>A0A2M7GZP5_9BACT</name>
<gene>
    <name evidence="13 16" type="primary">mfd</name>
    <name evidence="16" type="ORF">COW28_01820</name>
</gene>
<dbReference type="CDD" id="cd17991">
    <property type="entry name" value="DEXHc_TRCF"/>
    <property type="match status" value="1"/>
</dbReference>
<dbReference type="Gene3D" id="2.40.10.170">
    <property type="match status" value="1"/>
</dbReference>
<dbReference type="HAMAP" id="MF_00969">
    <property type="entry name" value="TRCF"/>
    <property type="match status" value="1"/>
</dbReference>
<evidence type="ECO:0000313" key="16">
    <source>
        <dbReference type="EMBL" id="PIW33964.1"/>
    </source>
</evidence>
<dbReference type="InterPro" id="IPR005118">
    <property type="entry name" value="TRCF_C"/>
</dbReference>
<feature type="domain" description="Helicase ATP-binding" evidence="14">
    <location>
        <begin position="559"/>
        <end position="720"/>
    </location>
</feature>
<dbReference type="SMART" id="SM00490">
    <property type="entry name" value="HELICc"/>
    <property type="match status" value="1"/>
</dbReference>
<dbReference type="SUPFAM" id="SSF52540">
    <property type="entry name" value="P-loop containing nucleoside triphosphate hydrolases"/>
    <property type="match status" value="4"/>
</dbReference>
<keyword evidence="4 13" id="KW-0227">DNA damage</keyword>